<reference evidence="1" key="1">
    <citation type="submission" date="2018-05" db="EMBL/GenBank/DDBJ databases">
        <authorList>
            <person name="Lanie J.A."/>
            <person name="Ng W.-L."/>
            <person name="Kazmierczak K.M."/>
            <person name="Andrzejewski T.M."/>
            <person name="Davidsen T.M."/>
            <person name="Wayne K.J."/>
            <person name="Tettelin H."/>
            <person name="Glass J.I."/>
            <person name="Rusch D."/>
            <person name="Podicherti R."/>
            <person name="Tsui H.-C.T."/>
            <person name="Winkler M.E."/>
        </authorList>
    </citation>
    <scope>NUCLEOTIDE SEQUENCE</scope>
</reference>
<dbReference type="EMBL" id="UINC01131352">
    <property type="protein sequence ID" value="SVD13002.1"/>
    <property type="molecule type" value="Genomic_DNA"/>
</dbReference>
<organism evidence="1">
    <name type="scientific">marine metagenome</name>
    <dbReference type="NCBI Taxonomy" id="408172"/>
    <lineage>
        <taxon>unclassified sequences</taxon>
        <taxon>metagenomes</taxon>
        <taxon>ecological metagenomes</taxon>
    </lineage>
</organism>
<accession>A0A382STV2</accession>
<evidence type="ECO:0000313" key="1">
    <source>
        <dbReference type="EMBL" id="SVD13002.1"/>
    </source>
</evidence>
<feature type="non-terminal residue" evidence="1">
    <location>
        <position position="308"/>
    </location>
</feature>
<feature type="non-terminal residue" evidence="1">
    <location>
        <position position="1"/>
    </location>
</feature>
<gene>
    <name evidence="1" type="ORF">METZ01_LOCUS365856</name>
</gene>
<sequence>YSTPDGRLLGTMNIHVTQNSRYVDPENGVILDPEGLERQLWSMDYNTLVSHFVRSMLAIEEGTTSIAVSEVHRQKAKEWYPQFHRLIEVVAERYGLRKYQVGAIVSALSPRAAWDPDNVNWAILGALESRHGSLKSHTGENIPPGILEELNEVRVLAGFPPVDSFKSYGSALGTGQAKVSQILAGMNPVEALRMLKTMSFMHNGLFPEGTPENSAYGRAVITADTHAFRAITGFYHGAEAPWMKATMQVPKVNWLTGLPGWRSVIGEDLVARLDDLGEIDDDMALMGGSVPSGAAVPMFAAERMYDAI</sequence>
<dbReference type="Pfam" id="PF23802">
    <property type="entry name" value="DUF7178"/>
    <property type="match status" value="1"/>
</dbReference>
<proteinExistence type="predicted"/>
<dbReference type="AlphaFoldDB" id="A0A382STV2"/>
<name>A0A382STV2_9ZZZZ</name>
<protein>
    <submittedName>
        <fullName evidence="1">Uncharacterized protein</fullName>
    </submittedName>
</protein>
<dbReference type="InterPro" id="IPR055602">
    <property type="entry name" value="DUF7178"/>
</dbReference>